<dbReference type="GO" id="GO:0007165">
    <property type="term" value="P:signal transduction"/>
    <property type="evidence" value="ECO:0000318"/>
    <property type="project" value="GO_Central"/>
</dbReference>
<dbReference type="Reactome" id="R-GGA-198933">
    <property type="pathway name" value="Immunoregulatory interactions between a Lymphoid and a non-Lymphoid cell"/>
</dbReference>
<dbReference type="GeneTree" id="ENSGT00940000159622"/>
<evidence type="ECO:0000256" key="1">
    <source>
        <dbReference type="ARBA" id="ARBA00004370"/>
    </source>
</evidence>
<reference evidence="7" key="1">
    <citation type="submission" date="2020-11" db="EMBL/GenBank/DDBJ databases">
        <title>Gallus gallus (Chicken) genome, bGalGal1, GRCg7b, maternal haplotype autosomes + Z &amp; W.</title>
        <authorList>
            <person name="Warren W."/>
            <person name="Formenti G."/>
            <person name="Fedrigo O."/>
            <person name="Haase B."/>
            <person name="Mountcastle J."/>
            <person name="Balacco J."/>
            <person name="Tracey A."/>
            <person name="Schneider V."/>
            <person name="Okimoto R."/>
            <person name="Cheng H."/>
            <person name="Hawken R."/>
            <person name="Howe K."/>
            <person name="Jarvis E.D."/>
        </authorList>
    </citation>
    <scope>NUCLEOTIDE SEQUENCE [LARGE SCALE GENOMIC DNA]</scope>
    <source>
        <strain evidence="7">Broiler</strain>
    </source>
</reference>
<evidence type="ECO:0000256" key="5">
    <source>
        <dbReference type="SAM" id="Phobius"/>
    </source>
</evidence>
<dbReference type="Proteomes" id="UP000000539">
    <property type="component" value="Chromosome 18"/>
</dbReference>
<evidence type="ECO:0000256" key="6">
    <source>
        <dbReference type="SAM" id="SignalP"/>
    </source>
</evidence>
<dbReference type="SMR" id="F1NBK7"/>
<dbReference type="Reactome" id="R-GGA-2424491">
    <property type="pathway name" value="DAP12 signaling"/>
</dbReference>
<dbReference type="AlphaFoldDB" id="F1NBK7"/>
<dbReference type="PANTHER" id="PTHR11860:SF87">
    <property type="entry name" value="CMRF35-LIKE MOLECULE 8"/>
    <property type="match status" value="1"/>
</dbReference>
<dbReference type="STRING" id="9031.ENSGALP00000030742"/>
<feature type="transmembrane region" description="Helical" evidence="5">
    <location>
        <begin position="157"/>
        <end position="179"/>
    </location>
</feature>
<reference evidence="7" key="3">
    <citation type="submission" date="2025-09" db="UniProtKB">
        <authorList>
            <consortium name="Ensembl"/>
        </authorList>
    </citation>
    <scope>IDENTIFICATION</scope>
    <source>
        <strain evidence="7">broiler</strain>
    </source>
</reference>
<dbReference type="Bgee" id="ENSGALG00000019755">
    <property type="expression patterns" value="Expressed in granulocyte and 8 other cell types or tissues"/>
</dbReference>
<dbReference type="GO" id="GO:0005886">
    <property type="term" value="C:plasma membrane"/>
    <property type="evidence" value="ECO:0000318"/>
    <property type="project" value="GO_Central"/>
</dbReference>
<name>F1NBK7_CHICK</name>
<dbReference type="SMART" id="SM00409">
    <property type="entry name" value="IG"/>
    <property type="match status" value="1"/>
</dbReference>
<reference evidence="7" key="2">
    <citation type="submission" date="2025-08" db="UniProtKB">
        <authorList>
            <consortium name="Ensembl"/>
        </authorList>
    </citation>
    <scope>IDENTIFICATION</scope>
    <source>
        <strain evidence="7">broiler</strain>
    </source>
</reference>
<feature type="region of interest" description="Disordered" evidence="4">
    <location>
        <begin position="189"/>
        <end position="225"/>
    </location>
</feature>
<keyword evidence="5" id="KW-1133">Transmembrane helix</keyword>
<dbReference type="CTD" id="769812"/>
<dbReference type="InterPro" id="IPR003599">
    <property type="entry name" value="Ig_sub"/>
</dbReference>
<evidence type="ECO:0000256" key="4">
    <source>
        <dbReference type="SAM" id="MobiDB-lite"/>
    </source>
</evidence>
<dbReference type="InterPro" id="IPR013106">
    <property type="entry name" value="Ig_V-set"/>
</dbReference>
<dbReference type="VEuPathDB" id="HostDB:geneid_769812"/>
<feature type="chain" id="PRO_5043904311" evidence="6">
    <location>
        <begin position="16"/>
        <end position="270"/>
    </location>
</feature>
<keyword evidence="6" id="KW-0732">Signal</keyword>
<dbReference type="PaxDb" id="9031-ENSGALP00000030742"/>
<dbReference type="Gene3D" id="2.60.40.10">
    <property type="entry name" value="Immunoglobulins"/>
    <property type="match status" value="1"/>
</dbReference>
<dbReference type="PANTHER" id="PTHR11860">
    <property type="entry name" value="POLYMERIC-IMMUNOGLOBULIN RECEPTOR"/>
    <property type="match status" value="1"/>
</dbReference>
<dbReference type="FunCoup" id="F1NBK7">
    <property type="interactions" value="101"/>
</dbReference>
<feature type="signal peptide" evidence="6">
    <location>
        <begin position="1"/>
        <end position="15"/>
    </location>
</feature>
<dbReference type="Reactome" id="R-GGA-6798695">
    <property type="pathway name" value="Neutrophil degranulation"/>
</dbReference>
<dbReference type="RefSeq" id="NP_001385076.1">
    <property type="nucleotide sequence ID" value="NM_001398147.1"/>
</dbReference>
<dbReference type="OMA" id="CGAMWLR"/>
<dbReference type="GeneID" id="769812"/>
<dbReference type="SUPFAM" id="SSF48726">
    <property type="entry name" value="Immunoglobulin"/>
    <property type="match status" value="1"/>
</dbReference>
<dbReference type="eggNOG" id="ENOG502S7MA">
    <property type="taxonomic scope" value="Eukaryota"/>
</dbReference>
<organism evidence="7 8">
    <name type="scientific">Gallus gallus</name>
    <name type="common">Chicken</name>
    <dbReference type="NCBI Taxonomy" id="9031"/>
    <lineage>
        <taxon>Eukaryota</taxon>
        <taxon>Metazoa</taxon>
        <taxon>Chordata</taxon>
        <taxon>Craniata</taxon>
        <taxon>Vertebrata</taxon>
        <taxon>Euteleostomi</taxon>
        <taxon>Archelosauria</taxon>
        <taxon>Archosauria</taxon>
        <taxon>Dinosauria</taxon>
        <taxon>Saurischia</taxon>
        <taxon>Theropoda</taxon>
        <taxon>Coelurosauria</taxon>
        <taxon>Aves</taxon>
        <taxon>Neognathae</taxon>
        <taxon>Galloanserae</taxon>
        <taxon>Galliformes</taxon>
        <taxon>Phasianidae</taxon>
        <taxon>Phasianinae</taxon>
        <taxon>Gallus</taxon>
    </lineage>
</organism>
<keyword evidence="2 5" id="KW-0812">Transmembrane</keyword>
<dbReference type="GO" id="GO:0004888">
    <property type="term" value="F:transmembrane signaling receptor activity"/>
    <property type="evidence" value="ECO:0000318"/>
    <property type="project" value="GO_Central"/>
</dbReference>
<comment type="subcellular location">
    <subcellularLocation>
        <location evidence="1">Membrane</location>
    </subcellularLocation>
</comment>
<gene>
    <name evidence="7" type="primary">KRABZFP</name>
</gene>
<dbReference type="PROSITE" id="PS50835">
    <property type="entry name" value="IG_LIKE"/>
    <property type="match status" value="1"/>
</dbReference>
<proteinExistence type="predicted"/>
<evidence type="ECO:0000313" key="8">
    <source>
        <dbReference type="Proteomes" id="UP000000539"/>
    </source>
</evidence>
<evidence type="ECO:0000313" key="7">
    <source>
        <dbReference type="Ensembl" id="ENSGALP00010044404.1"/>
    </source>
</evidence>
<dbReference type="InterPro" id="IPR007110">
    <property type="entry name" value="Ig-like_dom"/>
</dbReference>
<dbReference type="Pfam" id="PF07686">
    <property type="entry name" value="V-set"/>
    <property type="match status" value="1"/>
</dbReference>
<dbReference type="InterPro" id="IPR013783">
    <property type="entry name" value="Ig-like_fold"/>
</dbReference>
<dbReference type="InterPro" id="IPR036179">
    <property type="entry name" value="Ig-like_dom_sf"/>
</dbReference>
<evidence type="ECO:0000256" key="3">
    <source>
        <dbReference type="ARBA" id="ARBA00023136"/>
    </source>
</evidence>
<dbReference type="InParanoid" id="F1NBK7"/>
<accession>F1NBK7</accession>
<keyword evidence="8" id="KW-1185">Reference proteome</keyword>
<sequence length="270" mass="29594">MRIVLVWMLFPGIWAVSGPSQVTAHWGSSLSVSCSYQQGYKLHSKVWCKTYFFKIFCTYMAQTDGSEAAVTQGRVSIRDNHTALAFTVTMRDVTAKDTGWYSCGAVKSLWNNQWHKTEVLVSKATAEASDVRPLAKTAPSPTGSEEPPALSQLDITLLLLFLGVKVPVILALLCGAMWLRKRHRSCSPWDNLQQSEKSSSTAAPGSPDPQQPDPPAAQQHPSGPLPYTLPGLNHWRCSASGSSLSAKPQPLLLPFRLHKGRVGVRRSHVC</sequence>
<dbReference type="PROSITE" id="PS51257">
    <property type="entry name" value="PROKAR_LIPOPROTEIN"/>
    <property type="match status" value="1"/>
</dbReference>
<dbReference type="Ensembl" id="ENSGALT00010071714.1">
    <property type="protein sequence ID" value="ENSGALP00010044404.1"/>
    <property type="gene ID" value="ENSGALG00010029661.1"/>
</dbReference>
<dbReference type="InterPro" id="IPR050671">
    <property type="entry name" value="CD300_family_receptors"/>
</dbReference>
<protein>
    <submittedName>
        <fullName evidence="7">KRAB domain containing zinc finger protein</fullName>
    </submittedName>
</protein>
<evidence type="ECO:0000256" key="2">
    <source>
        <dbReference type="ARBA" id="ARBA00022692"/>
    </source>
</evidence>
<feature type="compositionally biased region" description="Polar residues" evidence="4">
    <location>
        <begin position="189"/>
        <end position="201"/>
    </location>
</feature>
<dbReference type="OrthoDB" id="8920197at2759"/>
<feature type="compositionally biased region" description="Pro residues" evidence="4">
    <location>
        <begin position="206"/>
        <end position="215"/>
    </location>
</feature>
<keyword evidence="3 5" id="KW-0472">Membrane</keyword>